<sequence length="651" mass="76141">MAELSDSELPNDWTIIPSTNEAPEEQSQDISLSSSSMSVVENDDTVKNSGVEDLEEHQENLVPTHKEHIIQSDSSSSSDVDIIDENPEDTPASLSHPSSDLQISSSVETSSRQDSSDRAQTGRPRLIFDAHMSIGNTRRNGEGCLIVGPWKVLFLAISLPLIAVTLACIHTKFKDIRNNRDVVVIQLKDLVKELKFEKKDLKNQMISEIQNDKIFPALEAQIKELKEENLKLGDMLQDVILELQKQTTSYEKEFEKKGMASQELFKNEINKLKEQINILQFDNEELQKQLVRMRYGRYPYQSQDDSTNQDGDKIETAGGKTKPQNEENGDNSSEILTEEIRKLRSDLHSEILKLKNWNELVEVLKKEFLKSTEDDESNFESDETNYGDEKQTKNKKHYDQKRKNYDWSWKDLKKKFKGSIKNFPNINISEMFTKYMKYNKKMVEDVFKSFGHHFRKAQEETQKILKSHTSEDARKDMEYDIWSTFGDLGKKLSEMKNGFFKMDNKNYRSHEGKHDDVPEFQENYYDFHRSGGENTKLRKPSGQYKYDNQAFRNQVPDGKNRPFPKTPDDFNEENNDWYFKRANKERGHSENLDQDQNSKSNSWVFDRAAYRANVRQNTEEMPINWYLRRKKDNNFDQMNEDESRDELILDY</sequence>
<feature type="non-terminal residue" evidence="3">
    <location>
        <position position="651"/>
    </location>
</feature>
<name>A0A087UC45_STEMI</name>
<keyword evidence="4" id="KW-1185">Reference proteome</keyword>
<keyword evidence="1" id="KW-0175">Coiled coil</keyword>
<feature type="compositionally biased region" description="Polar residues" evidence="2">
    <location>
        <begin position="92"/>
        <end position="113"/>
    </location>
</feature>
<reference evidence="3 4" key="1">
    <citation type="submission" date="2013-11" db="EMBL/GenBank/DDBJ databases">
        <title>Genome sequencing of Stegodyphus mimosarum.</title>
        <authorList>
            <person name="Bechsgaard J."/>
        </authorList>
    </citation>
    <scope>NUCLEOTIDE SEQUENCE [LARGE SCALE GENOMIC DNA]</scope>
</reference>
<evidence type="ECO:0000313" key="4">
    <source>
        <dbReference type="Proteomes" id="UP000054359"/>
    </source>
</evidence>
<feature type="region of interest" description="Disordered" evidence="2">
    <location>
        <begin position="1"/>
        <end position="124"/>
    </location>
</feature>
<feature type="coiled-coil region" evidence="1">
    <location>
        <begin position="184"/>
        <end position="289"/>
    </location>
</feature>
<feature type="region of interest" description="Disordered" evidence="2">
    <location>
        <begin position="374"/>
        <end position="397"/>
    </location>
</feature>
<accession>A0A087UC45</accession>
<feature type="compositionally biased region" description="Acidic residues" evidence="2">
    <location>
        <begin position="374"/>
        <end position="386"/>
    </location>
</feature>
<proteinExistence type="predicted"/>
<feature type="region of interest" description="Disordered" evidence="2">
    <location>
        <begin position="552"/>
        <end position="574"/>
    </location>
</feature>
<feature type="region of interest" description="Disordered" evidence="2">
    <location>
        <begin position="300"/>
        <end position="334"/>
    </location>
</feature>
<protein>
    <submittedName>
        <fullName evidence="3">Uncharacterized protein</fullName>
    </submittedName>
</protein>
<organism evidence="3 4">
    <name type="scientific">Stegodyphus mimosarum</name>
    <name type="common">African social velvet spider</name>
    <dbReference type="NCBI Taxonomy" id="407821"/>
    <lineage>
        <taxon>Eukaryota</taxon>
        <taxon>Metazoa</taxon>
        <taxon>Ecdysozoa</taxon>
        <taxon>Arthropoda</taxon>
        <taxon>Chelicerata</taxon>
        <taxon>Arachnida</taxon>
        <taxon>Araneae</taxon>
        <taxon>Araneomorphae</taxon>
        <taxon>Entelegynae</taxon>
        <taxon>Eresoidea</taxon>
        <taxon>Eresidae</taxon>
        <taxon>Stegodyphus</taxon>
    </lineage>
</organism>
<dbReference type="AlphaFoldDB" id="A0A087UC45"/>
<dbReference type="EMBL" id="KK119167">
    <property type="protein sequence ID" value="KFM74934.1"/>
    <property type="molecule type" value="Genomic_DNA"/>
</dbReference>
<gene>
    <name evidence="3" type="ORF">X975_17203</name>
</gene>
<evidence type="ECO:0000313" key="3">
    <source>
        <dbReference type="EMBL" id="KFM74934.1"/>
    </source>
</evidence>
<dbReference type="Proteomes" id="UP000054359">
    <property type="component" value="Unassembled WGS sequence"/>
</dbReference>
<feature type="compositionally biased region" description="Low complexity" evidence="2">
    <location>
        <begin position="71"/>
        <end position="80"/>
    </location>
</feature>
<dbReference type="OrthoDB" id="6434762at2759"/>
<dbReference type="OMA" id="HMEYSIS"/>
<evidence type="ECO:0000256" key="2">
    <source>
        <dbReference type="SAM" id="MobiDB-lite"/>
    </source>
</evidence>
<feature type="compositionally biased region" description="Polar residues" evidence="2">
    <location>
        <begin position="300"/>
        <end position="309"/>
    </location>
</feature>
<feature type="compositionally biased region" description="Low complexity" evidence="2">
    <location>
        <begin position="28"/>
        <end position="38"/>
    </location>
</feature>
<evidence type="ECO:0000256" key="1">
    <source>
        <dbReference type="SAM" id="Coils"/>
    </source>
</evidence>